<dbReference type="Proteomes" id="UP001218218">
    <property type="component" value="Unassembled WGS sequence"/>
</dbReference>
<name>A0AAD7AQ81_9AGAR</name>
<protein>
    <recommendedName>
        <fullName evidence="3">NmrA-like domain-containing protein</fullName>
    </recommendedName>
</protein>
<evidence type="ECO:0000313" key="5">
    <source>
        <dbReference type="Proteomes" id="UP001218218"/>
    </source>
</evidence>
<evidence type="ECO:0000256" key="2">
    <source>
        <dbReference type="ARBA" id="ARBA00022857"/>
    </source>
</evidence>
<dbReference type="Pfam" id="PF05368">
    <property type="entry name" value="NmrA"/>
    <property type="match status" value="1"/>
</dbReference>
<reference evidence="4" key="1">
    <citation type="submission" date="2023-03" db="EMBL/GenBank/DDBJ databases">
        <title>Massive genome expansion in bonnet fungi (Mycena s.s.) driven by repeated elements and novel gene families across ecological guilds.</title>
        <authorList>
            <consortium name="Lawrence Berkeley National Laboratory"/>
            <person name="Harder C.B."/>
            <person name="Miyauchi S."/>
            <person name="Viragh M."/>
            <person name="Kuo A."/>
            <person name="Thoen E."/>
            <person name="Andreopoulos B."/>
            <person name="Lu D."/>
            <person name="Skrede I."/>
            <person name="Drula E."/>
            <person name="Henrissat B."/>
            <person name="Morin E."/>
            <person name="Kohler A."/>
            <person name="Barry K."/>
            <person name="LaButti K."/>
            <person name="Morin E."/>
            <person name="Salamov A."/>
            <person name="Lipzen A."/>
            <person name="Mereny Z."/>
            <person name="Hegedus B."/>
            <person name="Baldrian P."/>
            <person name="Stursova M."/>
            <person name="Weitz H."/>
            <person name="Taylor A."/>
            <person name="Grigoriev I.V."/>
            <person name="Nagy L.G."/>
            <person name="Martin F."/>
            <person name="Kauserud H."/>
        </authorList>
    </citation>
    <scope>NUCLEOTIDE SEQUENCE</scope>
    <source>
        <strain evidence="4">CBHHK002</strain>
    </source>
</reference>
<accession>A0AAD7AQ81</accession>
<dbReference type="Gene3D" id="3.90.25.10">
    <property type="entry name" value="UDP-galactose 4-epimerase, domain 1"/>
    <property type="match status" value="1"/>
</dbReference>
<dbReference type="PANTHER" id="PTHR42748:SF7">
    <property type="entry name" value="NMRA LIKE REDOX SENSOR 1-RELATED"/>
    <property type="match status" value="1"/>
</dbReference>
<feature type="domain" description="NmrA-like" evidence="3">
    <location>
        <begin position="5"/>
        <end position="253"/>
    </location>
</feature>
<evidence type="ECO:0000256" key="1">
    <source>
        <dbReference type="ARBA" id="ARBA00006328"/>
    </source>
</evidence>
<gene>
    <name evidence="4" type="ORF">DFH08DRAFT_920989</name>
</gene>
<dbReference type="InterPro" id="IPR036291">
    <property type="entry name" value="NAD(P)-bd_dom_sf"/>
</dbReference>
<organism evidence="4 5">
    <name type="scientific">Mycena albidolilacea</name>
    <dbReference type="NCBI Taxonomy" id="1033008"/>
    <lineage>
        <taxon>Eukaryota</taxon>
        <taxon>Fungi</taxon>
        <taxon>Dikarya</taxon>
        <taxon>Basidiomycota</taxon>
        <taxon>Agaricomycotina</taxon>
        <taxon>Agaricomycetes</taxon>
        <taxon>Agaricomycetidae</taxon>
        <taxon>Agaricales</taxon>
        <taxon>Marasmiineae</taxon>
        <taxon>Mycenaceae</taxon>
        <taxon>Mycena</taxon>
    </lineage>
</organism>
<proteinExistence type="inferred from homology"/>
<dbReference type="CDD" id="cd05251">
    <property type="entry name" value="NmrA_like_SDR_a"/>
    <property type="match status" value="1"/>
</dbReference>
<keyword evidence="2" id="KW-0521">NADP</keyword>
<dbReference type="AlphaFoldDB" id="A0AAD7AQ81"/>
<evidence type="ECO:0000313" key="4">
    <source>
        <dbReference type="EMBL" id="KAJ7364834.1"/>
    </source>
</evidence>
<dbReference type="InterPro" id="IPR051164">
    <property type="entry name" value="NmrA-like_oxidored"/>
</dbReference>
<keyword evidence="5" id="KW-1185">Reference proteome</keyword>
<dbReference type="InterPro" id="IPR008030">
    <property type="entry name" value="NmrA-like"/>
</dbReference>
<comment type="caution">
    <text evidence="4">The sequence shown here is derived from an EMBL/GenBank/DDBJ whole genome shotgun (WGS) entry which is preliminary data.</text>
</comment>
<evidence type="ECO:0000259" key="3">
    <source>
        <dbReference type="Pfam" id="PF05368"/>
    </source>
</evidence>
<dbReference type="Gene3D" id="3.40.50.720">
    <property type="entry name" value="NAD(P)-binding Rossmann-like Domain"/>
    <property type="match status" value="1"/>
</dbReference>
<sequence>MSSRIVSVFGGMGTQGNAVIQALLKDGNFTPRAIVRNPESDAALNLKAQGVEVVKGDGLDKESLVSALRGSEAVFGLTTTIWPLKAEGDGPNELVWGKNIVDAAKEVGVKFFIWSSLPSINKISGGKYPNAIHYEEKATVEEYLKASGMKNASIHLGAFLENFWKLDILKKTDKGFDIAIPHFRATDCQAFTWTEQAVPATILALLRNYKDPSKNISGNTYPIVNANISYSELAALTEKALGVEVTFTTAPATGMPFIDEMFKSHAEYSGLFTGTPVPNPDLVALGVKFGSIQEFLETEAKPRFDQLVK</sequence>
<dbReference type="EMBL" id="JARIHO010000003">
    <property type="protein sequence ID" value="KAJ7364834.1"/>
    <property type="molecule type" value="Genomic_DNA"/>
</dbReference>
<dbReference type="PANTHER" id="PTHR42748">
    <property type="entry name" value="NITROGEN METABOLITE REPRESSION PROTEIN NMRA FAMILY MEMBER"/>
    <property type="match status" value="1"/>
</dbReference>
<comment type="similarity">
    <text evidence="1">Belongs to the NmrA-type oxidoreductase family.</text>
</comment>
<dbReference type="SUPFAM" id="SSF51735">
    <property type="entry name" value="NAD(P)-binding Rossmann-fold domains"/>
    <property type="match status" value="1"/>
</dbReference>